<dbReference type="SFLD" id="SFLDG01129">
    <property type="entry name" value="C1.5:_HAD__Beta-PGM__Phosphata"/>
    <property type="match status" value="1"/>
</dbReference>
<keyword evidence="1" id="KW-0378">Hydrolase</keyword>
<dbReference type="EMBL" id="CAKLDM010000001">
    <property type="protein sequence ID" value="CAH0536077.1"/>
    <property type="molecule type" value="Genomic_DNA"/>
</dbReference>
<proteinExistence type="predicted"/>
<evidence type="ECO:0000313" key="1">
    <source>
        <dbReference type="EMBL" id="CAH0536077.1"/>
    </source>
</evidence>
<dbReference type="CDD" id="cd07505">
    <property type="entry name" value="HAD_BPGM-like"/>
    <property type="match status" value="1"/>
</dbReference>
<accession>A0ABM8ZYP5</accession>
<comment type="caution">
    <text evidence="1">The sequence shown here is derived from an EMBL/GenBank/DDBJ whole genome shotgun (WGS) entry which is preliminary data.</text>
</comment>
<dbReference type="PANTHER" id="PTHR18901:SF38">
    <property type="entry name" value="PSEUDOURIDINE-5'-PHOSPHATASE"/>
    <property type="match status" value="1"/>
</dbReference>
<sequence length="216" mass="23894">MKFKAAIFDMDGLLLDTERVCKTIFQQACDALNLPFLESAYLNIIGCNSKRCEEILTGAYGADYQPLHNEWKRRYQAVVMHEPIPVKQGVIELLDWLHNQSIPMAVATSTENNVAKTKLRLAGLDQYFQNLTTGCEVSNSKPDPEIYLLAASRLEVSPDVCLSFEDSNNGIKAAVAAGTIAYQIPDLIQPTDEVIALGHSIEPSLTDVLTKLKSIH</sequence>
<dbReference type="PANTHER" id="PTHR18901">
    <property type="entry name" value="2-DEOXYGLUCOSE-6-PHOSPHATE PHOSPHATASE 2"/>
    <property type="match status" value="1"/>
</dbReference>
<gene>
    <name evidence="1" type="ORF">VMF7928_00173</name>
</gene>
<reference evidence="1" key="1">
    <citation type="submission" date="2021-11" db="EMBL/GenBank/DDBJ databases">
        <authorList>
            <person name="Rodrigo-Torres L."/>
            <person name="Arahal R. D."/>
            <person name="Lucena T."/>
        </authorList>
    </citation>
    <scope>NUCLEOTIDE SEQUENCE</scope>
    <source>
        <strain evidence="1">CECT 7928</strain>
    </source>
</reference>
<dbReference type="RefSeq" id="WP_237359584.1">
    <property type="nucleotide sequence ID" value="NZ_CAKLDM010000001.1"/>
</dbReference>
<dbReference type="Gene3D" id="3.40.50.1000">
    <property type="entry name" value="HAD superfamily/HAD-like"/>
    <property type="match status" value="1"/>
</dbReference>
<keyword evidence="2" id="KW-1185">Reference proteome</keyword>
<dbReference type="NCBIfam" id="TIGR01509">
    <property type="entry name" value="HAD-SF-IA-v3"/>
    <property type="match status" value="1"/>
</dbReference>
<protein>
    <submittedName>
        <fullName evidence="1">Phosphorylated carbohydrates phosphatase</fullName>
        <ecNumber evidence="1">3.1.3.-</ecNumber>
    </submittedName>
</protein>
<dbReference type="GO" id="GO:0016787">
    <property type="term" value="F:hydrolase activity"/>
    <property type="evidence" value="ECO:0007669"/>
    <property type="project" value="UniProtKB-KW"/>
</dbReference>
<dbReference type="EC" id="3.1.3.-" evidence="1"/>
<dbReference type="InterPro" id="IPR023198">
    <property type="entry name" value="PGP-like_dom2"/>
</dbReference>
<dbReference type="PRINTS" id="PR00413">
    <property type="entry name" value="HADHALOGNASE"/>
</dbReference>
<dbReference type="InterPro" id="IPR036412">
    <property type="entry name" value="HAD-like_sf"/>
</dbReference>
<dbReference type="InterPro" id="IPR041492">
    <property type="entry name" value="HAD_2"/>
</dbReference>
<dbReference type="Proteomes" id="UP000838748">
    <property type="component" value="Unassembled WGS sequence"/>
</dbReference>
<organism evidence="1 2">
    <name type="scientific">Vibrio marisflavi CECT 7928</name>
    <dbReference type="NCBI Taxonomy" id="634439"/>
    <lineage>
        <taxon>Bacteria</taxon>
        <taxon>Pseudomonadati</taxon>
        <taxon>Pseudomonadota</taxon>
        <taxon>Gammaproteobacteria</taxon>
        <taxon>Vibrionales</taxon>
        <taxon>Vibrionaceae</taxon>
        <taxon>Vibrio</taxon>
    </lineage>
</organism>
<dbReference type="Pfam" id="PF13419">
    <property type="entry name" value="HAD_2"/>
    <property type="match status" value="1"/>
</dbReference>
<evidence type="ECO:0000313" key="2">
    <source>
        <dbReference type="Proteomes" id="UP000838748"/>
    </source>
</evidence>
<dbReference type="InterPro" id="IPR023214">
    <property type="entry name" value="HAD_sf"/>
</dbReference>
<dbReference type="InterPro" id="IPR006439">
    <property type="entry name" value="HAD-SF_hydro_IA"/>
</dbReference>
<dbReference type="Gene3D" id="1.10.150.240">
    <property type="entry name" value="Putative phosphatase, domain 2"/>
    <property type="match status" value="1"/>
</dbReference>
<name>A0ABM8ZYP5_9VIBR</name>
<dbReference type="SFLD" id="SFLDS00003">
    <property type="entry name" value="Haloacid_Dehalogenase"/>
    <property type="match status" value="1"/>
</dbReference>
<dbReference type="SUPFAM" id="SSF56784">
    <property type="entry name" value="HAD-like"/>
    <property type="match status" value="1"/>
</dbReference>